<dbReference type="Proteomes" id="UP000186096">
    <property type="component" value="Unassembled WGS sequence"/>
</dbReference>
<evidence type="ECO:0000313" key="2">
    <source>
        <dbReference type="Proteomes" id="UP000186096"/>
    </source>
</evidence>
<organism evidence="1 2">
    <name type="scientific">Microbispora rosea</name>
    <dbReference type="NCBI Taxonomy" id="58117"/>
    <lineage>
        <taxon>Bacteria</taxon>
        <taxon>Bacillati</taxon>
        <taxon>Actinomycetota</taxon>
        <taxon>Actinomycetes</taxon>
        <taxon>Streptosporangiales</taxon>
        <taxon>Streptosporangiaceae</taxon>
        <taxon>Microbispora</taxon>
    </lineage>
</organism>
<dbReference type="AlphaFoldDB" id="A0A1N7GJW0"/>
<sequence length="389" mass="43759">MTCYSSKILDNDDAMNFIAFLEQASDQGRVIRDILEAILEEDDHVPAEVMRIGIACAVLVALQIDSRIAIEALRSRKITPTVTPEIRIMARDLLQFAMTPRDPIHGTNDLYAQWKVAGEMDEACKELDKYLKALAGPDLHLAYSPNSESLEPDYPLTPLPERAVIESERSRIRQRASSLRAIQIETFNDPKDDFWYNDLVFERNICEFAGGAIIDGSRSLIDDIFDDLKLLDVRGGSLASAGPGDFKFLDALPWRFASSYDSSFVRKFVVTAIDTAQSLIRDNGLSCASTAVDFVCRSLSWKVESLIQAYAGLDEVGGQALAQRVARELHQSENRRDLWELSRSSSHYRISKMIPFISDGYDGPPRLIQPDRWFLPFAPDESASPYFLY</sequence>
<dbReference type="EMBL" id="FTNI01000029">
    <property type="protein sequence ID" value="SIS12891.1"/>
    <property type="molecule type" value="Genomic_DNA"/>
</dbReference>
<evidence type="ECO:0000313" key="1">
    <source>
        <dbReference type="EMBL" id="SIS12891.1"/>
    </source>
</evidence>
<dbReference type="Pfam" id="PF14078">
    <property type="entry name" value="DUF4259"/>
    <property type="match status" value="1"/>
</dbReference>
<gene>
    <name evidence="1" type="ORF">SAMN05421833_129130</name>
</gene>
<name>A0A1N7GJW0_9ACTN</name>
<dbReference type="InterPro" id="IPR025355">
    <property type="entry name" value="DUF4259"/>
</dbReference>
<dbReference type="OrthoDB" id="4929423at2"/>
<dbReference type="RefSeq" id="WP_076440709.1">
    <property type="nucleotide sequence ID" value="NZ_FTNI01000029.1"/>
</dbReference>
<keyword evidence="2" id="KW-1185">Reference proteome</keyword>
<reference evidence="2" key="1">
    <citation type="submission" date="2017-01" db="EMBL/GenBank/DDBJ databases">
        <authorList>
            <person name="Varghese N."/>
            <person name="Submissions S."/>
        </authorList>
    </citation>
    <scope>NUCLEOTIDE SEQUENCE [LARGE SCALE GENOMIC DNA]</scope>
    <source>
        <strain evidence="2">ATCC 12950</strain>
    </source>
</reference>
<proteinExistence type="predicted"/>
<protein>
    <submittedName>
        <fullName evidence="1">Uncharacterized protein</fullName>
    </submittedName>
</protein>
<accession>A0A1N7GJW0</accession>